<name>A0A4Y2B861_ARAVE</name>
<evidence type="ECO:0000256" key="1">
    <source>
        <dbReference type="SAM" id="MobiDB-lite"/>
    </source>
</evidence>
<keyword evidence="3" id="KW-1185">Reference proteome</keyword>
<organism evidence="2 3">
    <name type="scientific">Araneus ventricosus</name>
    <name type="common">Orbweaver spider</name>
    <name type="synonym">Epeira ventricosa</name>
    <dbReference type="NCBI Taxonomy" id="182803"/>
    <lineage>
        <taxon>Eukaryota</taxon>
        <taxon>Metazoa</taxon>
        <taxon>Ecdysozoa</taxon>
        <taxon>Arthropoda</taxon>
        <taxon>Chelicerata</taxon>
        <taxon>Arachnida</taxon>
        <taxon>Araneae</taxon>
        <taxon>Araneomorphae</taxon>
        <taxon>Entelegynae</taxon>
        <taxon>Araneoidea</taxon>
        <taxon>Araneidae</taxon>
        <taxon>Araneus</taxon>
    </lineage>
</organism>
<proteinExistence type="predicted"/>
<protein>
    <submittedName>
        <fullName evidence="2">Uncharacterized protein</fullName>
    </submittedName>
</protein>
<evidence type="ECO:0000313" key="2">
    <source>
        <dbReference type="EMBL" id="GBL88591.1"/>
    </source>
</evidence>
<dbReference type="AlphaFoldDB" id="A0A4Y2B861"/>
<feature type="region of interest" description="Disordered" evidence="1">
    <location>
        <begin position="1"/>
        <end position="25"/>
    </location>
</feature>
<gene>
    <name evidence="2" type="ORF">AVEN_195600_1</name>
</gene>
<reference evidence="2 3" key="1">
    <citation type="journal article" date="2019" name="Sci. Rep.">
        <title>Orb-weaving spider Araneus ventricosus genome elucidates the spidroin gene catalogue.</title>
        <authorList>
            <person name="Kono N."/>
            <person name="Nakamura H."/>
            <person name="Ohtoshi R."/>
            <person name="Moran D.A.P."/>
            <person name="Shinohara A."/>
            <person name="Yoshida Y."/>
            <person name="Fujiwara M."/>
            <person name="Mori M."/>
            <person name="Tomita M."/>
            <person name="Arakawa K."/>
        </authorList>
    </citation>
    <scope>NUCLEOTIDE SEQUENCE [LARGE SCALE GENOMIC DNA]</scope>
</reference>
<dbReference type="EMBL" id="BGPR01000061">
    <property type="protein sequence ID" value="GBL88591.1"/>
    <property type="molecule type" value="Genomic_DNA"/>
</dbReference>
<sequence>MCPAQAMNSVLEHTQETHSSSLNPYEKMWNPSNAGLLPIRTAKNRCYSSVREVARTFRRNVGKCSGIKRSESTDRDLRKNPTSCVDCIHIEGTVCLVEFRPAIPPHRRAWRAKTRTMGTGLHSGAPAETEPIREEAEFGLALETTW</sequence>
<dbReference type="Proteomes" id="UP000499080">
    <property type="component" value="Unassembled WGS sequence"/>
</dbReference>
<evidence type="ECO:0000313" key="3">
    <source>
        <dbReference type="Proteomes" id="UP000499080"/>
    </source>
</evidence>
<comment type="caution">
    <text evidence="2">The sequence shown here is derived from an EMBL/GenBank/DDBJ whole genome shotgun (WGS) entry which is preliminary data.</text>
</comment>
<feature type="compositionally biased region" description="Polar residues" evidence="1">
    <location>
        <begin position="1"/>
        <end position="23"/>
    </location>
</feature>
<accession>A0A4Y2B861</accession>